<name>A0ABN1SB44_9ACTN</name>
<keyword evidence="1" id="KW-1133">Transmembrane helix</keyword>
<dbReference type="Proteomes" id="UP001500033">
    <property type="component" value="Unassembled WGS sequence"/>
</dbReference>
<gene>
    <name evidence="2" type="ORF">GCM10009576_041380</name>
</gene>
<proteinExistence type="predicted"/>
<dbReference type="EMBL" id="BAAAIE010000024">
    <property type="protein sequence ID" value="GAA0981873.1"/>
    <property type="molecule type" value="Genomic_DNA"/>
</dbReference>
<keyword evidence="1" id="KW-0812">Transmembrane</keyword>
<reference evidence="2 3" key="1">
    <citation type="journal article" date="2019" name="Int. J. Syst. Evol. Microbiol.">
        <title>The Global Catalogue of Microorganisms (GCM) 10K type strain sequencing project: providing services to taxonomists for standard genome sequencing and annotation.</title>
        <authorList>
            <consortium name="The Broad Institute Genomics Platform"/>
            <consortium name="The Broad Institute Genome Sequencing Center for Infectious Disease"/>
            <person name="Wu L."/>
            <person name="Ma J."/>
        </authorList>
    </citation>
    <scope>NUCLEOTIDE SEQUENCE [LARGE SCALE GENOMIC DNA]</scope>
    <source>
        <strain evidence="2 3">JCM 11445</strain>
    </source>
</reference>
<evidence type="ECO:0000313" key="2">
    <source>
        <dbReference type="EMBL" id="GAA0981873.1"/>
    </source>
</evidence>
<feature type="transmembrane region" description="Helical" evidence="1">
    <location>
        <begin position="31"/>
        <end position="56"/>
    </location>
</feature>
<accession>A0ABN1SB44</accession>
<keyword evidence="3" id="KW-1185">Reference proteome</keyword>
<evidence type="ECO:0000313" key="3">
    <source>
        <dbReference type="Proteomes" id="UP001500033"/>
    </source>
</evidence>
<evidence type="ECO:0008006" key="4">
    <source>
        <dbReference type="Google" id="ProtNLM"/>
    </source>
</evidence>
<comment type="caution">
    <text evidence="2">The sequence shown here is derived from an EMBL/GenBank/DDBJ whole genome shotgun (WGS) entry which is preliminary data.</text>
</comment>
<keyword evidence="1" id="KW-0472">Membrane</keyword>
<evidence type="ECO:0000256" key="1">
    <source>
        <dbReference type="SAM" id="Phobius"/>
    </source>
</evidence>
<protein>
    <recommendedName>
        <fullName evidence="4">Two-component sensor histidine kinase</fullName>
    </recommendedName>
</protein>
<sequence>MRDTAASAASRRAEAAPVPRYRLFRGHGFSLRIRLTVAATVVAALGLSLAAVLLVVSQHAPLIHSLD</sequence>
<organism evidence="2 3">
    <name type="scientific">Streptomyces rhizosphaericus</name>
    <dbReference type="NCBI Taxonomy" id="114699"/>
    <lineage>
        <taxon>Bacteria</taxon>
        <taxon>Bacillati</taxon>
        <taxon>Actinomycetota</taxon>
        <taxon>Actinomycetes</taxon>
        <taxon>Kitasatosporales</taxon>
        <taxon>Streptomycetaceae</taxon>
        <taxon>Streptomyces</taxon>
        <taxon>Streptomyces violaceusniger group</taxon>
    </lineage>
</organism>